<evidence type="ECO:0000259" key="1">
    <source>
        <dbReference type="Pfam" id="PF03781"/>
    </source>
</evidence>
<dbReference type="AlphaFoldDB" id="A0A1C7M2X9"/>
<dbReference type="OrthoDB" id="659at2759"/>
<evidence type="ECO:0000313" key="3">
    <source>
        <dbReference type="Proteomes" id="UP000092993"/>
    </source>
</evidence>
<dbReference type="InterPro" id="IPR042095">
    <property type="entry name" value="SUMF_sf"/>
</dbReference>
<protein>
    <recommendedName>
        <fullName evidence="1">Sulfatase-modifying factor enzyme-like domain-containing protein</fullName>
    </recommendedName>
</protein>
<dbReference type="InterPro" id="IPR016187">
    <property type="entry name" value="CTDL_fold"/>
</dbReference>
<dbReference type="Proteomes" id="UP000092993">
    <property type="component" value="Unassembled WGS sequence"/>
</dbReference>
<dbReference type="InterPro" id="IPR051128">
    <property type="entry name" value="EgtD_Methyltrsf_superfamily"/>
</dbReference>
<dbReference type="EMBL" id="LUGG01000011">
    <property type="protein sequence ID" value="OBZ71212.1"/>
    <property type="molecule type" value="Genomic_DNA"/>
</dbReference>
<sequence>MDEWHTMWAAWDFITRQMIPPSMLFQKPIDLRHICLFYCGHIPAFLSIHISKLLGEPDTEPVEFKYIFERGIDPIVDDPTKCHPHSEVPQHDEDWPSLGSILEYQSRVRERVMKLYRDIQSGKVTLTRKIARVLFMTLEHEAFHAETLLYMLLQRAGTGTLPPTGFSPPVWSVLAESWERLPAPDTLTVTLGPETLTVGHDDSEAEDDTTDVAGHEFGWDNEHPKRTVHVPEFKIEWRPVTNGEFYEFFIGEGKEQVQLPASWVEIDGEMLVRTFYGPVPMKVAKDWPVITSYDNLSTYASVKGGRIPTEPELRLFLDKFECGYEGGANIGFRNWHPIPATMGGVKDGRGHNGGVWEWTSTVFEKHDGFVPSKLYPGYSMDFFDTHHQIVIGGSYATIPRLAERRTLRNYYQHNYPYAWVGARIAYDV</sequence>
<dbReference type="InterPro" id="IPR005532">
    <property type="entry name" value="SUMF_dom"/>
</dbReference>
<name>A0A1C7M2X9_GRIFR</name>
<organism evidence="2 3">
    <name type="scientific">Grifola frondosa</name>
    <name type="common">Maitake</name>
    <name type="synonym">Polyporus frondosus</name>
    <dbReference type="NCBI Taxonomy" id="5627"/>
    <lineage>
        <taxon>Eukaryota</taxon>
        <taxon>Fungi</taxon>
        <taxon>Dikarya</taxon>
        <taxon>Basidiomycota</taxon>
        <taxon>Agaricomycotina</taxon>
        <taxon>Agaricomycetes</taxon>
        <taxon>Polyporales</taxon>
        <taxon>Grifolaceae</taxon>
        <taxon>Grifola</taxon>
    </lineage>
</organism>
<accession>A0A1C7M2X9</accession>
<gene>
    <name evidence="2" type="ORF">A0H81_08707</name>
</gene>
<keyword evidence="3" id="KW-1185">Reference proteome</keyword>
<feature type="domain" description="Sulfatase-modifying factor enzyme-like" evidence="1">
    <location>
        <begin position="352"/>
        <end position="425"/>
    </location>
</feature>
<reference evidence="2 3" key="1">
    <citation type="submission" date="2016-03" db="EMBL/GenBank/DDBJ databases">
        <title>Whole genome sequencing of Grifola frondosa 9006-11.</title>
        <authorList>
            <person name="Min B."/>
            <person name="Park H."/>
            <person name="Kim J.-G."/>
            <person name="Cho H."/>
            <person name="Oh Y.-L."/>
            <person name="Kong W.-S."/>
            <person name="Choi I.-G."/>
        </authorList>
    </citation>
    <scope>NUCLEOTIDE SEQUENCE [LARGE SCALE GENOMIC DNA]</scope>
    <source>
        <strain evidence="2 3">9006-11</strain>
    </source>
</reference>
<dbReference type="STRING" id="5627.A0A1C7M2X9"/>
<dbReference type="OMA" id="PHQLRHP"/>
<dbReference type="Gene3D" id="3.90.1580.10">
    <property type="entry name" value="paralog of FGE (formylglycine-generating enzyme)"/>
    <property type="match status" value="2"/>
</dbReference>
<feature type="domain" description="Sulfatase-modifying factor enzyme-like" evidence="1">
    <location>
        <begin position="216"/>
        <end position="313"/>
    </location>
</feature>
<dbReference type="PANTHER" id="PTHR43397:SF1">
    <property type="entry name" value="ERGOTHIONEINE BIOSYNTHESIS PROTEIN 1"/>
    <property type="match status" value="1"/>
</dbReference>
<dbReference type="SUPFAM" id="SSF56436">
    <property type="entry name" value="C-type lectin-like"/>
    <property type="match status" value="1"/>
</dbReference>
<comment type="caution">
    <text evidence="2">The sequence shown here is derived from an EMBL/GenBank/DDBJ whole genome shotgun (WGS) entry which is preliminary data.</text>
</comment>
<dbReference type="Pfam" id="PF03781">
    <property type="entry name" value="FGE-sulfatase"/>
    <property type="match status" value="2"/>
</dbReference>
<proteinExistence type="predicted"/>
<evidence type="ECO:0000313" key="2">
    <source>
        <dbReference type="EMBL" id="OBZ71212.1"/>
    </source>
</evidence>
<dbReference type="PANTHER" id="PTHR43397">
    <property type="entry name" value="ERGOTHIONEINE BIOSYNTHESIS PROTEIN 1"/>
    <property type="match status" value="1"/>
</dbReference>